<keyword evidence="6" id="KW-1185">Reference proteome</keyword>
<gene>
    <name evidence="5" type="ORF">MU0083_001225</name>
</gene>
<dbReference type="PANTHER" id="PTHR44688">
    <property type="entry name" value="DNA-BINDING TRANSCRIPTIONAL ACTIVATOR DEVR_DOSR"/>
    <property type="match status" value="1"/>
</dbReference>
<dbReference type="RefSeq" id="WP_308476245.1">
    <property type="nucleotide sequence ID" value="NZ_OY726394.1"/>
</dbReference>
<evidence type="ECO:0000256" key="2">
    <source>
        <dbReference type="ARBA" id="ARBA00023125"/>
    </source>
</evidence>
<evidence type="ECO:0000256" key="1">
    <source>
        <dbReference type="ARBA" id="ARBA00023015"/>
    </source>
</evidence>
<evidence type="ECO:0000259" key="4">
    <source>
        <dbReference type="PROSITE" id="PS50043"/>
    </source>
</evidence>
<proteinExistence type="predicted"/>
<keyword evidence="3" id="KW-0804">Transcription</keyword>
<dbReference type="InterPro" id="IPR036388">
    <property type="entry name" value="WH-like_DNA-bd_sf"/>
</dbReference>
<sequence length="365" mass="39830">MPAKPTLEDFSRIVGSVYSSVMVPENWTGALADLQHLIDAQCALVRVDEAGRTIRDASLKAEARADYENYYRRIDYVLEALARSPIGVMTSGRTLVGLNSQSEFNIDWLRPLGMADGIFVRLTDGVAPLAFLTAGPRPPEPYAPLVRALVPHLQQALRSHAHLKEMQHRIGDLGTVTRSLRQPVITVTTESRIVYANEAAEAVLRSDDGLRVRDGRLEAVSAGTDTVLQHDLGAALTGGEGHPRGSSLLCARRPPLRPYVIEVLPVDPVGTDAGAARRAMVVVIDPELESAATATLLRRHYRLTAGEVDIAVMVLRGGGAKDIAERLSLSQATVKTHLQHIFDKTGVHRQSELVRLLSDLRSPYR</sequence>
<dbReference type="InterPro" id="IPR016032">
    <property type="entry name" value="Sig_transdc_resp-reg_C-effctor"/>
</dbReference>
<name>A0ABM9LAG5_9MYCO</name>
<dbReference type="Proteomes" id="UP001190336">
    <property type="component" value="Chromosome"/>
</dbReference>
<evidence type="ECO:0000256" key="3">
    <source>
        <dbReference type="ARBA" id="ARBA00023163"/>
    </source>
</evidence>
<dbReference type="PROSITE" id="PS50043">
    <property type="entry name" value="HTH_LUXR_2"/>
    <property type="match status" value="1"/>
</dbReference>
<dbReference type="SMART" id="SM00421">
    <property type="entry name" value="HTH_LUXR"/>
    <property type="match status" value="1"/>
</dbReference>
<keyword evidence="2" id="KW-0238">DNA-binding</keyword>
<dbReference type="Gene3D" id="1.10.10.10">
    <property type="entry name" value="Winged helix-like DNA-binding domain superfamily/Winged helix DNA-binding domain"/>
    <property type="match status" value="1"/>
</dbReference>
<feature type="domain" description="HTH luxR-type" evidence="4">
    <location>
        <begin position="296"/>
        <end position="361"/>
    </location>
</feature>
<dbReference type="InterPro" id="IPR000792">
    <property type="entry name" value="Tscrpt_reg_LuxR_C"/>
</dbReference>
<dbReference type="EMBL" id="OY726394">
    <property type="protein sequence ID" value="CAJ1495693.1"/>
    <property type="molecule type" value="Genomic_DNA"/>
</dbReference>
<dbReference type="Pfam" id="PF00196">
    <property type="entry name" value="GerE"/>
    <property type="match status" value="1"/>
</dbReference>
<dbReference type="SUPFAM" id="SSF46894">
    <property type="entry name" value="C-terminal effector domain of the bipartite response regulators"/>
    <property type="match status" value="1"/>
</dbReference>
<evidence type="ECO:0000313" key="5">
    <source>
        <dbReference type="EMBL" id="CAJ1495693.1"/>
    </source>
</evidence>
<reference evidence="5 6" key="1">
    <citation type="submission" date="2023-08" db="EMBL/GenBank/DDBJ databases">
        <authorList>
            <person name="Folkvardsen B D."/>
            <person name="Norman A."/>
        </authorList>
    </citation>
    <scope>NUCLEOTIDE SEQUENCE [LARGE SCALE GENOMIC DNA]</scope>
    <source>
        <strain evidence="5 6">Mu0083</strain>
    </source>
</reference>
<keyword evidence="1" id="KW-0805">Transcription regulation</keyword>
<organism evidence="5 6">
    <name type="scientific">[Mycobacterium] kokjensenii</name>
    <dbReference type="NCBI Taxonomy" id="3064287"/>
    <lineage>
        <taxon>Bacteria</taxon>
        <taxon>Bacillati</taxon>
        <taxon>Actinomycetota</taxon>
        <taxon>Actinomycetes</taxon>
        <taxon>Mycobacteriales</taxon>
        <taxon>Mycobacteriaceae</taxon>
        <taxon>Mycolicibacter</taxon>
    </lineage>
</organism>
<dbReference type="PRINTS" id="PR00038">
    <property type="entry name" value="HTHLUXR"/>
</dbReference>
<dbReference type="PROSITE" id="PS00622">
    <property type="entry name" value="HTH_LUXR_1"/>
    <property type="match status" value="1"/>
</dbReference>
<dbReference type="PANTHER" id="PTHR44688:SF16">
    <property type="entry name" value="DNA-BINDING TRANSCRIPTIONAL ACTIVATOR DEVR_DOSR"/>
    <property type="match status" value="1"/>
</dbReference>
<protein>
    <submittedName>
        <fullName evidence="5">Helix-turn-helix transcriptional regulator</fullName>
    </submittedName>
</protein>
<dbReference type="CDD" id="cd06170">
    <property type="entry name" value="LuxR_C_like"/>
    <property type="match status" value="1"/>
</dbReference>
<evidence type="ECO:0000313" key="6">
    <source>
        <dbReference type="Proteomes" id="UP001190336"/>
    </source>
</evidence>
<accession>A0ABM9LAG5</accession>